<organism evidence="1 2">
    <name type="scientific">Trifolium pratense</name>
    <name type="common">Red clover</name>
    <dbReference type="NCBI Taxonomy" id="57577"/>
    <lineage>
        <taxon>Eukaryota</taxon>
        <taxon>Viridiplantae</taxon>
        <taxon>Streptophyta</taxon>
        <taxon>Embryophyta</taxon>
        <taxon>Tracheophyta</taxon>
        <taxon>Spermatophyta</taxon>
        <taxon>Magnoliopsida</taxon>
        <taxon>eudicotyledons</taxon>
        <taxon>Gunneridae</taxon>
        <taxon>Pentapetalae</taxon>
        <taxon>rosids</taxon>
        <taxon>fabids</taxon>
        <taxon>Fabales</taxon>
        <taxon>Fabaceae</taxon>
        <taxon>Papilionoideae</taxon>
        <taxon>50 kb inversion clade</taxon>
        <taxon>NPAAA clade</taxon>
        <taxon>Hologalegina</taxon>
        <taxon>IRL clade</taxon>
        <taxon>Trifolieae</taxon>
        <taxon>Trifolium</taxon>
    </lineage>
</organism>
<keyword evidence="2" id="KW-1185">Reference proteome</keyword>
<accession>A0ACB0KG73</accession>
<comment type="caution">
    <text evidence="1">The sequence shown here is derived from an EMBL/GenBank/DDBJ whole genome shotgun (WGS) entry which is preliminary data.</text>
</comment>
<protein>
    <submittedName>
        <fullName evidence="1">Uncharacterized protein</fullName>
    </submittedName>
</protein>
<evidence type="ECO:0000313" key="1">
    <source>
        <dbReference type="EMBL" id="CAJ2655521.1"/>
    </source>
</evidence>
<proteinExistence type="predicted"/>
<dbReference type="Proteomes" id="UP001177021">
    <property type="component" value="Unassembled WGS sequence"/>
</dbReference>
<gene>
    <name evidence="1" type="ORF">MILVUS5_LOCUS22448</name>
</gene>
<evidence type="ECO:0000313" key="2">
    <source>
        <dbReference type="Proteomes" id="UP001177021"/>
    </source>
</evidence>
<sequence length="272" mass="29993">MNIVLHCMISLVILYSLMLTPCYGLNRKLFNVSQIQSNNNKWQMAIATWYGPPEGAGSDGGACGYVDTVEKPPLNKMISAGGPSLFKGGQGCGACYEVKCNKNSACSGKAMRVMITDNCPGCESTQFDLSGTAFGSIAKRGQAQNLRNAGKINIQYRRYFLIRLYLVKCYFGKSIAFTIDSGSNPYYFATEIEYENGDGDIVDVEVNQSNTWLPMQRSWGAKWALNKGSQFQAPFSIKITQRGNGGDKTIVAKNVIPRNWKPGQVYRSTVNF</sequence>
<name>A0ACB0KG73_TRIPR</name>
<reference evidence="1" key="1">
    <citation type="submission" date="2023-10" db="EMBL/GenBank/DDBJ databases">
        <authorList>
            <person name="Rodriguez Cubillos JULIANA M."/>
            <person name="De Vega J."/>
        </authorList>
    </citation>
    <scope>NUCLEOTIDE SEQUENCE</scope>
</reference>
<dbReference type="EMBL" id="CASHSV030000206">
    <property type="protein sequence ID" value="CAJ2655521.1"/>
    <property type="molecule type" value="Genomic_DNA"/>
</dbReference>